<evidence type="ECO:0000313" key="2">
    <source>
        <dbReference type="Proteomes" id="UP000243217"/>
    </source>
</evidence>
<keyword evidence="2" id="KW-1185">Reference proteome</keyword>
<dbReference type="Proteomes" id="UP000243217">
    <property type="component" value="Unassembled WGS sequence"/>
</dbReference>
<dbReference type="AlphaFoldDB" id="A0A1V9ZQS5"/>
<dbReference type="EMBL" id="JNBS01001709">
    <property type="protein sequence ID" value="OQS00354.1"/>
    <property type="molecule type" value="Genomic_DNA"/>
</dbReference>
<name>A0A1V9ZQS5_9STRA</name>
<dbReference type="OrthoDB" id="66303at2759"/>
<evidence type="ECO:0000313" key="1">
    <source>
        <dbReference type="EMBL" id="OQS00354.1"/>
    </source>
</evidence>
<organism evidence="1 2">
    <name type="scientific">Thraustotheca clavata</name>
    <dbReference type="NCBI Taxonomy" id="74557"/>
    <lineage>
        <taxon>Eukaryota</taxon>
        <taxon>Sar</taxon>
        <taxon>Stramenopiles</taxon>
        <taxon>Oomycota</taxon>
        <taxon>Saprolegniomycetes</taxon>
        <taxon>Saprolegniales</taxon>
        <taxon>Achlyaceae</taxon>
        <taxon>Thraustotheca</taxon>
    </lineage>
</organism>
<proteinExistence type="predicted"/>
<protein>
    <recommendedName>
        <fullName evidence="3">BZIP domain-containing protein</fullName>
    </recommendedName>
</protein>
<reference evidence="1 2" key="1">
    <citation type="journal article" date="2014" name="Genome Biol. Evol.">
        <title>The secreted proteins of Achlya hypogyna and Thraustotheca clavata identify the ancestral oomycete secretome and reveal gene acquisitions by horizontal gene transfer.</title>
        <authorList>
            <person name="Misner I."/>
            <person name="Blouin N."/>
            <person name="Leonard G."/>
            <person name="Richards T.A."/>
            <person name="Lane C.E."/>
        </authorList>
    </citation>
    <scope>NUCLEOTIDE SEQUENCE [LARGE SCALE GENOMIC DNA]</scope>
    <source>
        <strain evidence="1 2">ATCC 34112</strain>
    </source>
</reference>
<gene>
    <name evidence="1" type="ORF">THRCLA_05994</name>
</gene>
<comment type="caution">
    <text evidence="1">The sequence shown here is derived from an EMBL/GenBank/DDBJ whole genome shotgun (WGS) entry which is preliminary data.</text>
</comment>
<sequence length="247" mass="28762">MAHPHTPPQQALTAQEKKIRRRVQCKMNMRCYRERRKRNVKLLEDSLAELHSHIEALHHQKQLLIQRPLQFFGEYSTPMALTMQYKDIMSKGTFGPLQEAFFRSNFSNTFTSNGRDLETFINIWYKVGTFYARPNPLVCIHALHENVIRFEVAIHVEITRPLLEQCFNYILQNEDEHTILTLLQAKHSLNTVMERIFYFDQLEDGRYIFSASSSGDDRAAQMASFVAQARQSPRPPPLLSVAHLLST</sequence>
<evidence type="ECO:0008006" key="3">
    <source>
        <dbReference type="Google" id="ProtNLM"/>
    </source>
</evidence>
<accession>A0A1V9ZQS5</accession>